<dbReference type="PANTHER" id="PTHR42924:SF3">
    <property type="entry name" value="POLYMERASE_HISTIDINOL PHOSPHATASE N-TERMINAL DOMAIN-CONTAINING PROTEIN"/>
    <property type="match status" value="1"/>
</dbReference>
<feature type="domain" description="Polymerase/histidinol phosphatase N-terminal" evidence="1">
    <location>
        <begin position="5"/>
        <end position="73"/>
    </location>
</feature>
<dbReference type="SMART" id="SM00481">
    <property type="entry name" value="POLIIIAc"/>
    <property type="match status" value="1"/>
</dbReference>
<dbReference type="SUPFAM" id="SSF89550">
    <property type="entry name" value="PHP domain-like"/>
    <property type="match status" value="1"/>
</dbReference>
<keyword evidence="3" id="KW-1185">Reference proteome</keyword>
<dbReference type="InterPro" id="IPR052018">
    <property type="entry name" value="PHP_domain"/>
</dbReference>
<dbReference type="RefSeq" id="WP_249295925.1">
    <property type="nucleotide sequence ID" value="NZ_JACRSV010000004.1"/>
</dbReference>
<dbReference type="CDD" id="cd07432">
    <property type="entry name" value="PHP_HisPPase"/>
    <property type="match status" value="1"/>
</dbReference>
<dbReference type="GO" id="GO:0035312">
    <property type="term" value="F:5'-3' DNA exonuclease activity"/>
    <property type="evidence" value="ECO:0007669"/>
    <property type="project" value="TreeGrafter"/>
</dbReference>
<dbReference type="InterPro" id="IPR003141">
    <property type="entry name" value="Pol/His_phosphatase_N"/>
</dbReference>
<dbReference type="GO" id="GO:0004534">
    <property type="term" value="F:5'-3' RNA exonuclease activity"/>
    <property type="evidence" value="ECO:0007669"/>
    <property type="project" value="TreeGrafter"/>
</dbReference>
<dbReference type="Gene3D" id="3.20.20.140">
    <property type="entry name" value="Metal-dependent hydrolases"/>
    <property type="match status" value="1"/>
</dbReference>
<dbReference type="AlphaFoldDB" id="A0A926E5T7"/>
<protein>
    <recommendedName>
        <fullName evidence="1">Polymerase/histidinol phosphatase N-terminal domain-containing protein</fullName>
    </recommendedName>
</protein>
<evidence type="ECO:0000313" key="3">
    <source>
        <dbReference type="Proteomes" id="UP000610760"/>
    </source>
</evidence>
<accession>A0A926E5T7</accession>
<name>A0A926E5T7_9FIRM</name>
<reference evidence="2" key="1">
    <citation type="submission" date="2020-08" db="EMBL/GenBank/DDBJ databases">
        <title>Genome public.</title>
        <authorList>
            <person name="Liu C."/>
            <person name="Sun Q."/>
        </authorList>
    </citation>
    <scope>NUCLEOTIDE SEQUENCE</scope>
    <source>
        <strain evidence="2">NSJ-33</strain>
    </source>
</reference>
<dbReference type="EMBL" id="JACRSV010000004">
    <property type="protein sequence ID" value="MBC8560709.1"/>
    <property type="molecule type" value="Genomic_DNA"/>
</dbReference>
<dbReference type="PANTHER" id="PTHR42924">
    <property type="entry name" value="EXONUCLEASE"/>
    <property type="match status" value="1"/>
</dbReference>
<dbReference type="Proteomes" id="UP000610760">
    <property type="component" value="Unassembled WGS sequence"/>
</dbReference>
<evidence type="ECO:0000313" key="2">
    <source>
        <dbReference type="EMBL" id="MBC8560709.1"/>
    </source>
</evidence>
<dbReference type="InterPro" id="IPR016195">
    <property type="entry name" value="Pol/histidinol_Pase-like"/>
</dbReference>
<proteinExistence type="predicted"/>
<gene>
    <name evidence="2" type="ORF">H8710_11600</name>
</gene>
<sequence length="228" mass="24750">MRITYDFHIHSCLSPCGDNDMTPNNIVGMAGILELDAIAVSDHNSALNLPSICKLGQEQGILVVPAIEITTAEEVHILSLFPCLDAALNMGEELYALLPDVPNDPEIFGDQLIMDEDDKVIGTVEKLLINATSLSIEKVFDKVRGYGGVPIPAHIDKSAYSVISNLGFIPPELNTRTIEVKNPPYPSAADYKVITNSDAHTLETMSMHEENTIEIPGKTVNNILALLS</sequence>
<evidence type="ECO:0000259" key="1">
    <source>
        <dbReference type="SMART" id="SM00481"/>
    </source>
</evidence>
<organism evidence="2 3">
    <name type="scientific">Fumia xinanensis</name>
    <dbReference type="NCBI Taxonomy" id="2763659"/>
    <lineage>
        <taxon>Bacteria</taxon>
        <taxon>Bacillati</taxon>
        <taxon>Bacillota</taxon>
        <taxon>Clostridia</taxon>
        <taxon>Eubacteriales</taxon>
        <taxon>Oscillospiraceae</taxon>
        <taxon>Fumia</taxon>
    </lineage>
</organism>
<comment type="caution">
    <text evidence="2">The sequence shown here is derived from an EMBL/GenBank/DDBJ whole genome shotgun (WGS) entry which is preliminary data.</text>
</comment>